<evidence type="ECO:0000259" key="2">
    <source>
        <dbReference type="Pfam" id="PF21031"/>
    </source>
</evidence>
<keyword evidence="1" id="KW-0853">WD repeat</keyword>
<reference evidence="3" key="1">
    <citation type="submission" date="2021-05" db="EMBL/GenBank/DDBJ databases">
        <title>The genome of the haptophyte Pavlova lutheri (Diacronema luteri, Pavlovales) - a model for lipid biosynthesis in eukaryotic algae.</title>
        <authorList>
            <person name="Hulatt C.J."/>
            <person name="Posewitz M.C."/>
        </authorList>
    </citation>
    <scope>NUCLEOTIDE SEQUENCE</scope>
    <source>
        <strain evidence="3">NIVA-4/92</strain>
    </source>
</reference>
<dbReference type="Proteomes" id="UP000751190">
    <property type="component" value="Unassembled WGS sequence"/>
</dbReference>
<feature type="domain" description="WD repeat-containing protein 54 beta-propeller" evidence="2">
    <location>
        <begin position="54"/>
        <end position="330"/>
    </location>
</feature>
<dbReference type="SUPFAM" id="SSF50998">
    <property type="entry name" value="Quinoprotein alcohol dehydrogenase-like"/>
    <property type="match status" value="1"/>
</dbReference>
<gene>
    <name evidence="3" type="ORF">KFE25_001317</name>
</gene>
<name>A0A8J5XCE2_DIALT</name>
<protein>
    <recommendedName>
        <fullName evidence="2">WD repeat-containing protein 54 beta-propeller domain-containing protein</fullName>
    </recommendedName>
</protein>
<dbReference type="PROSITE" id="PS50294">
    <property type="entry name" value="WD_REPEATS_REGION"/>
    <property type="match status" value="1"/>
</dbReference>
<evidence type="ECO:0000256" key="1">
    <source>
        <dbReference type="PROSITE-ProRule" id="PRU00221"/>
    </source>
</evidence>
<dbReference type="Pfam" id="PF21031">
    <property type="entry name" value="WDR54"/>
    <property type="match status" value="1"/>
</dbReference>
<dbReference type="EMBL" id="JAGTXO010000024">
    <property type="protein sequence ID" value="KAG8461699.1"/>
    <property type="molecule type" value="Genomic_DNA"/>
</dbReference>
<dbReference type="PROSITE" id="PS50082">
    <property type="entry name" value="WD_REPEATS_2"/>
    <property type="match status" value="1"/>
</dbReference>
<accession>A0A8J5XCE2</accession>
<comment type="caution">
    <text evidence="3">The sequence shown here is derived from an EMBL/GenBank/DDBJ whole genome shotgun (WGS) entry which is preliminary data.</text>
</comment>
<evidence type="ECO:0000313" key="4">
    <source>
        <dbReference type="Proteomes" id="UP000751190"/>
    </source>
</evidence>
<evidence type="ECO:0000313" key="3">
    <source>
        <dbReference type="EMBL" id="KAG8461699.1"/>
    </source>
</evidence>
<dbReference type="AlphaFoldDB" id="A0A8J5XCE2"/>
<dbReference type="InterPro" id="IPR001680">
    <property type="entry name" value="WD40_rpt"/>
</dbReference>
<dbReference type="OrthoDB" id="756370at2759"/>
<proteinExistence type="predicted"/>
<organism evidence="3 4">
    <name type="scientific">Diacronema lutheri</name>
    <name type="common">Unicellular marine alga</name>
    <name type="synonym">Monochrysis lutheri</name>
    <dbReference type="NCBI Taxonomy" id="2081491"/>
    <lineage>
        <taxon>Eukaryota</taxon>
        <taxon>Haptista</taxon>
        <taxon>Haptophyta</taxon>
        <taxon>Pavlovophyceae</taxon>
        <taxon>Pavlovales</taxon>
        <taxon>Pavlovaceae</taxon>
        <taxon>Diacronema</taxon>
    </lineage>
</organism>
<sequence length="337" mass="34449">MSTRQIDVSASMLPNNLASNGKLLAFASLSRVPIITEEHATPATIATIDAPNGTLVMQCGWCTFGQGPSFLVLALKTGVQVWGAEGKRMLLWAPLPALIAKEVAAAPPDPDQHAMGIAALSTGGAYRLCVGTSVGTVLVFSHDALQTTFAHALSVRAKPVEQPEPAVTALAAAPLASGSGALLARADGTGAVQLWTTADGHAFERGRRLAADGLSCTGVCARADVVLCAFSNGELRGYGAHSGHTLVAIAAHARAINALALHPTLWLLAAAAEDTYVSVWSIALPGAGGSGEMGVKNVAFWGVADAHLCGVAFHGEGGKRVSASAYDSTALTTWTLP</sequence>
<feature type="repeat" description="WD" evidence="1">
    <location>
        <begin position="249"/>
        <end position="282"/>
    </location>
</feature>
<dbReference type="InterPro" id="IPR015943">
    <property type="entry name" value="WD40/YVTN_repeat-like_dom_sf"/>
</dbReference>
<dbReference type="Gene3D" id="2.130.10.10">
    <property type="entry name" value="YVTN repeat-like/Quinoprotein amine dehydrogenase"/>
    <property type="match status" value="1"/>
</dbReference>
<dbReference type="InterPro" id="IPR011047">
    <property type="entry name" value="Quinoprotein_ADH-like_sf"/>
</dbReference>
<dbReference type="InterPro" id="IPR049546">
    <property type="entry name" value="WDR54_beta_prop"/>
</dbReference>
<dbReference type="OMA" id="KISAFGW"/>
<keyword evidence="4" id="KW-1185">Reference proteome</keyword>